<dbReference type="Gene3D" id="3.40.50.10600">
    <property type="entry name" value="SpoIIaa-like domains"/>
    <property type="match status" value="1"/>
</dbReference>
<evidence type="ECO:0000313" key="2">
    <source>
        <dbReference type="Proteomes" id="UP000594759"/>
    </source>
</evidence>
<dbReference type="InterPro" id="IPR036513">
    <property type="entry name" value="STAS_dom_sf"/>
</dbReference>
<dbReference type="EMBL" id="CP064939">
    <property type="protein sequence ID" value="QPH40010.1"/>
    <property type="molecule type" value="Genomic_DNA"/>
</dbReference>
<protein>
    <submittedName>
        <fullName evidence="1">STAS/SEC14 domain-containing protein</fullName>
    </submittedName>
</protein>
<dbReference type="RefSeq" id="WP_196099468.1">
    <property type="nucleotide sequence ID" value="NZ_CP064939.1"/>
</dbReference>
<accession>A0A7S9PZJ5</accession>
<organism evidence="1 2">
    <name type="scientific">Pedobacter endophyticus</name>
    <dbReference type="NCBI Taxonomy" id="2789740"/>
    <lineage>
        <taxon>Bacteria</taxon>
        <taxon>Pseudomonadati</taxon>
        <taxon>Bacteroidota</taxon>
        <taxon>Sphingobacteriia</taxon>
        <taxon>Sphingobacteriales</taxon>
        <taxon>Sphingobacteriaceae</taxon>
        <taxon>Pedobacter</taxon>
    </lineage>
</organism>
<proteinExistence type="predicted"/>
<dbReference type="InterPro" id="IPR038396">
    <property type="entry name" value="SpoIIAA-like_sf"/>
</dbReference>
<dbReference type="InterPro" id="IPR021866">
    <property type="entry name" value="SpoIIAA-like"/>
</dbReference>
<sequence>MLTEITGLPDNVFGVRATGQVTSDDLKSVLLTGLKRTADRFGEIRYLLVLETDIKNFTTGAWVQDAKAGLQNFTKWKKIAVVSNEKSVEWFSDIFTVVTPGTSKGFKPEEIEQAKQWLSEND</sequence>
<dbReference type="SUPFAM" id="SSF52091">
    <property type="entry name" value="SpoIIaa-like"/>
    <property type="match status" value="1"/>
</dbReference>
<keyword evidence="2" id="KW-1185">Reference proteome</keyword>
<dbReference type="Pfam" id="PF11964">
    <property type="entry name" value="SpoIIAA-like"/>
    <property type="match status" value="1"/>
</dbReference>
<dbReference type="Proteomes" id="UP000594759">
    <property type="component" value="Chromosome"/>
</dbReference>
<dbReference type="KEGG" id="pex:IZT61_01610"/>
<evidence type="ECO:0000313" key="1">
    <source>
        <dbReference type="EMBL" id="QPH40010.1"/>
    </source>
</evidence>
<reference evidence="1 2" key="1">
    <citation type="submission" date="2020-11" db="EMBL/GenBank/DDBJ databases">
        <title>Pedobacter endophytica, an endophytic bacteria isolated form Carex pumila.</title>
        <authorList>
            <person name="Peng Y."/>
            <person name="Jiang L."/>
            <person name="Lee J."/>
        </authorList>
    </citation>
    <scope>NUCLEOTIDE SEQUENCE [LARGE SCALE GENOMIC DNA]</scope>
    <source>
        <strain evidence="1 2">JBR3-12</strain>
    </source>
</reference>
<name>A0A7S9PZJ5_9SPHI</name>
<dbReference type="AlphaFoldDB" id="A0A7S9PZJ5"/>
<gene>
    <name evidence="1" type="ORF">IZT61_01610</name>
</gene>